<dbReference type="RefSeq" id="WP_010794707.1">
    <property type="nucleotide sequence ID" value="NZ_CP044086.1"/>
</dbReference>
<evidence type="ECO:0000313" key="4">
    <source>
        <dbReference type="Proteomes" id="UP000626180"/>
    </source>
</evidence>
<dbReference type="GeneID" id="300268240"/>
<reference evidence="1 4" key="2">
    <citation type="submission" date="2020-10" db="EMBL/GenBank/DDBJ databases">
        <title>Genome sequences of Pseudomonas isolates.</title>
        <authorList>
            <person name="Wessels L."/>
            <person name="Reich F."/>
            <person name="Hammerl J."/>
        </authorList>
    </citation>
    <scope>NUCLEOTIDE SEQUENCE [LARGE SCALE GENOMIC DNA]</scope>
    <source>
        <strain evidence="1 4">20-MO00624-0</strain>
    </source>
</reference>
<proteinExistence type="predicted"/>
<protein>
    <submittedName>
        <fullName evidence="2">Uncharacterized protein</fullName>
    </submittedName>
</protein>
<dbReference type="AlphaFoldDB" id="A0A2X2CGH0"/>
<evidence type="ECO:0000313" key="2">
    <source>
        <dbReference type="EMBL" id="SPZ07772.1"/>
    </source>
</evidence>
<dbReference type="Proteomes" id="UP000626180">
    <property type="component" value="Unassembled WGS sequence"/>
</dbReference>
<dbReference type="EMBL" id="UAUF01000012">
    <property type="protein sequence ID" value="SPZ07772.1"/>
    <property type="molecule type" value="Genomic_DNA"/>
</dbReference>
<accession>A0A2X2CGH0</accession>
<reference evidence="2 3" key="1">
    <citation type="submission" date="2018-06" db="EMBL/GenBank/DDBJ databases">
        <authorList>
            <consortium name="Pathogen Informatics"/>
            <person name="Doyle S."/>
        </authorList>
    </citation>
    <scope>NUCLEOTIDE SEQUENCE [LARGE SCALE GENOMIC DNA]</scope>
    <source>
        <strain evidence="2 3">NCTC11842</strain>
    </source>
</reference>
<sequence length="76" mass="8390">MGLRIFGDHRAWASAVESETGIEAFIAIQGHGKEEEALHRVATDRTFTDLMEAERAADEILQKMTGISADSQPLFD</sequence>
<dbReference type="EMBL" id="JADMCD010000009">
    <property type="protein sequence ID" value="MBF8642381.1"/>
    <property type="molecule type" value="Genomic_DNA"/>
</dbReference>
<keyword evidence="4" id="KW-1185">Reference proteome</keyword>
<organism evidence="2 3">
    <name type="scientific">Pseudomonas luteola</name>
    <dbReference type="NCBI Taxonomy" id="47886"/>
    <lineage>
        <taxon>Bacteria</taxon>
        <taxon>Pseudomonadati</taxon>
        <taxon>Pseudomonadota</taxon>
        <taxon>Gammaproteobacteria</taxon>
        <taxon>Pseudomonadales</taxon>
        <taxon>Pseudomonadaceae</taxon>
        <taxon>Pseudomonas</taxon>
    </lineage>
</organism>
<evidence type="ECO:0000313" key="3">
    <source>
        <dbReference type="Proteomes" id="UP000250443"/>
    </source>
</evidence>
<dbReference type="Proteomes" id="UP000250443">
    <property type="component" value="Unassembled WGS sequence"/>
</dbReference>
<evidence type="ECO:0000313" key="1">
    <source>
        <dbReference type="EMBL" id="MBF8642381.1"/>
    </source>
</evidence>
<name>A0A2X2CGH0_PSELU</name>
<gene>
    <name evidence="1" type="ORF">IRZ65_17015</name>
    <name evidence="2" type="ORF">NCTC11842_02496</name>
</gene>